<evidence type="ECO:0000256" key="7">
    <source>
        <dbReference type="RuleBase" id="RU363032"/>
    </source>
</evidence>
<proteinExistence type="inferred from homology"/>
<comment type="similarity">
    <text evidence="7">Belongs to the binding-protein-dependent transport system permease family.</text>
</comment>
<evidence type="ECO:0000256" key="6">
    <source>
        <dbReference type="ARBA" id="ARBA00023136"/>
    </source>
</evidence>
<dbReference type="PROSITE" id="PS50928">
    <property type="entry name" value="ABC_TM1"/>
    <property type="match status" value="1"/>
</dbReference>
<reference evidence="10 11" key="1">
    <citation type="submission" date="2018-03" db="EMBL/GenBank/DDBJ databases">
        <title>Genomic Encyclopedia of Archaeal and Bacterial Type Strains, Phase II (KMG-II): from individual species to whole genera.</title>
        <authorList>
            <person name="Goeker M."/>
        </authorList>
    </citation>
    <scope>NUCLEOTIDE SEQUENCE [LARGE SCALE GENOMIC DNA]</scope>
    <source>
        <strain evidence="10 11">DSM 45312</strain>
    </source>
</reference>
<evidence type="ECO:0000256" key="4">
    <source>
        <dbReference type="ARBA" id="ARBA00022692"/>
    </source>
</evidence>
<evidence type="ECO:0000259" key="9">
    <source>
        <dbReference type="PROSITE" id="PS50928"/>
    </source>
</evidence>
<evidence type="ECO:0000256" key="3">
    <source>
        <dbReference type="ARBA" id="ARBA00022475"/>
    </source>
</evidence>
<keyword evidence="6 7" id="KW-0472">Membrane</keyword>
<evidence type="ECO:0000256" key="5">
    <source>
        <dbReference type="ARBA" id="ARBA00022989"/>
    </source>
</evidence>
<dbReference type="InterPro" id="IPR035906">
    <property type="entry name" value="MetI-like_sf"/>
</dbReference>
<dbReference type="InterPro" id="IPR005769">
    <property type="entry name" value="PhnE/PtxC"/>
</dbReference>
<feature type="transmembrane region" description="Helical" evidence="7">
    <location>
        <begin position="257"/>
        <end position="277"/>
    </location>
</feature>
<dbReference type="GO" id="GO:0005886">
    <property type="term" value="C:plasma membrane"/>
    <property type="evidence" value="ECO:0007669"/>
    <property type="project" value="UniProtKB-SubCell"/>
</dbReference>
<feature type="transmembrane region" description="Helical" evidence="7">
    <location>
        <begin position="176"/>
        <end position="198"/>
    </location>
</feature>
<feature type="compositionally biased region" description="Basic and acidic residues" evidence="8">
    <location>
        <begin position="18"/>
        <end position="35"/>
    </location>
</feature>
<dbReference type="GO" id="GO:0015416">
    <property type="term" value="F:ABC-type phosphonate transporter activity"/>
    <property type="evidence" value="ECO:0007669"/>
    <property type="project" value="InterPro"/>
</dbReference>
<dbReference type="Proteomes" id="UP000240542">
    <property type="component" value="Unassembled WGS sequence"/>
</dbReference>
<dbReference type="PANTHER" id="PTHR30043">
    <property type="entry name" value="PHOSPHONATES TRANSPORT SYSTEM PERMEASE PROTEIN"/>
    <property type="match status" value="1"/>
</dbReference>
<dbReference type="Gene3D" id="1.10.3720.10">
    <property type="entry name" value="MetI-like"/>
    <property type="match status" value="1"/>
</dbReference>
<dbReference type="Pfam" id="PF00528">
    <property type="entry name" value="BPD_transp_1"/>
    <property type="match status" value="1"/>
</dbReference>
<dbReference type="InterPro" id="IPR000515">
    <property type="entry name" value="MetI-like"/>
</dbReference>
<dbReference type="SUPFAM" id="SSF161098">
    <property type="entry name" value="MetI-like"/>
    <property type="match status" value="1"/>
</dbReference>
<comment type="caution">
    <text evidence="10">The sequence shown here is derived from an EMBL/GenBank/DDBJ whole genome shotgun (WGS) entry which is preliminary data.</text>
</comment>
<dbReference type="RefSeq" id="WP_211301326.1">
    <property type="nucleotide sequence ID" value="NZ_PYGA01000010.1"/>
</dbReference>
<evidence type="ECO:0000313" key="11">
    <source>
        <dbReference type="Proteomes" id="UP000240542"/>
    </source>
</evidence>
<name>A0A2P8DIA2_9ACTN</name>
<accession>A0A2P8DIA2</accession>
<feature type="region of interest" description="Disordered" evidence="8">
    <location>
        <begin position="1"/>
        <end position="50"/>
    </location>
</feature>
<comment type="subcellular location">
    <subcellularLocation>
        <location evidence="1 7">Cell membrane</location>
        <topology evidence="1 7">Multi-pass membrane protein</topology>
    </subcellularLocation>
</comment>
<gene>
    <name evidence="10" type="ORF">CLV63_110199</name>
</gene>
<evidence type="ECO:0000313" key="10">
    <source>
        <dbReference type="EMBL" id="PSK96899.1"/>
    </source>
</evidence>
<keyword evidence="5 7" id="KW-1133">Transmembrane helix</keyword>
<dbReference type="CDD" id="cd06261">
    <property type="entry name" value="TM_PBP2"/>
    <property type="match status" value="1"/>
</dbReference>
<feature type="transmembrane region" description="Helical" evidence="7">
    <location>
        <begin position="126"/>
        <end position="150"/>
    </location>
</feature>
<evidence type="ECO:0000256" key="2">
    <source>
        <dbReference type="ARBA" id="ARBA00022448"/>
    </source>
</evidence>
<dbReference type="NCBIfam" id="TIGR01097">
    <property type="entry name" value="PhnE"/>
    <property type="match status" value="1"/>
</dbReference>
<feature type="transmembrane region" description="Helical" evidence="7">
    <location>
        <begin position="289"/>
        <end position="310"/>
    </location>
</feature>
<feature type="transmembrane region" description="Helical" evidence="7">
    <location>
        <begin position="64"/>
        <end position="82"/>
    </location>
</feature>
<keyword evidence="2 7" id="KW-0813">Transport</keyword>
<organism evidence="10 11">
    <name type="scientific">Murinocardiopsis flavida</name>
    <dbReference type="NCBI Taxonomy" id="645275"/>
    <lineage>
        <taxon>Bacteria</taxon>
        <taxon>Bacillati</taxon>
        <taxon>Actinomycetota</taxon>
        <taxon>Actinomycetes</taxon>
        <taxon>Streptosporangiales</taxon>
        <taxon>Nocardiopsidaceae</taxon>
        <taxon>Murinocardiopsis</taxon>
    </lineage>
</organism>
<dbReference type="PANTHER" id="PTHR30043:SF1">
    <property type="entry name" value="ABC TRANSPORT SYSTEM PERMEASE PROTEIN P69"/>
    <property type="match status" value="1"/>
</dbReference>
<evidence type="ECO:0000256" key="1">
    <source>
        <dbReference type="ARBA" id="ARBA00004651"/>
    </source>
</evidence>
<keyword evidence="4 7" id="KW-0812">Transmembrane</keyword>
<dbReference type="EMBL" id="PYGA01000010">
    <property type="protein sequence ID" value="PSK96899.1"/>
    <property type="molecule type" value="Genomic_DNA"/>
</dbReference>
<evidence type="ECO:0000256" key="8">
    <source>
        <dbReference type="SAM" id="MobiDB-lite"/>
    </source>
</evidence>
<protein>
    <submittedName>
        <fullName evidence="10">Phosphonate transport system permease protein</fullName>
    </submittedName>
</protein>
<dbReference type="AlphaFoldDB" id="A0A2P8DIA2"/>
<keyword evidence="3" id="KW-1003">Cell membrane</keyword>
<keyword evidence="11" id="KW-1185">Reference proteome</keyword>
<sequence>MNPRTASGDRAGPPAAPDGHHEEHPDGPHDGRPAEDPAGDPAATGGHPVERMAVPADPARVGRWVWTACAVGVLIALHALAVRGTEFEPGLLVQGWEGMARFLSEAFPPDVTWDTVLRPSLEATLVTLWIGLLGTTVSVPFALVLAVLAARTTTQHSVVYQAARSVLSFLRAVPDIVFALIFVTAVGLGPFAGVLALICHNTGVMGKLWAEAMEEADQGPRDALRTAGAGRAQVVAHATLPTVTSQLVGLLLYRFDVNVRSSLVLGLVGAGGIGLLINQSIKSFQFDEMLTHITVVLVLIIAVDQCSALLRRRLAA</sequence>
<feature type="domain" description="ABC transmembrane type-1" evidence="9">
    <location>
        <begin position="124"/>
        <end position="307"/>
    </location>
</feature>